<organism evidence="1 2">
    <name type="scientific">Mytilus galloprovincialis</name>
    <name type="common">Mediterranean mussel</name>
    <dbReference type="NCBI Taxonomy" id="29158"/>
    <lineage>
        <taxon>Eukaryota</taxon>
        <taxon>Metazoa</taxon>
        <taxon>Spiralia</taxon>
        <taxon>Lophotrochozoa</taxon>
        <taxon>Mollusca</taxon>
        <taxon>Bivalvia</taxon>
        <taxon>Autobranchia</taxon>
        <taxon>Pteriomorphia</taxon>
        <taxon>Mytilida</taxon>
        <taxon>Mytiloidea</taxon>
        <taxon>Mytilidae</taxon>
        <taxon>Mytilinae</taxon>
        <taxon>Mytilus</taxon>
    </lineage>
</organism>
<keyword evidence="2" id="KW-1185">Reference proteome</keyword>
<dbReference type="EMBL" id="UYJE01008291">
    <property type="protein sequence ID" value="VDI62747.1"/>
    <property type="molecule type" value="Genomic_DNA"/>
</dbReference>
<protein>
    <submittedName>
        <fullName evidence="1">Uncharacterized protein</fullName>
    </submittedName>
</protein>
<dbReference type="OrthoDB" id="6064576at2759"/>
<sequence length="220" mass="25262">MDDIAILYQRVLRMDHQDKGNELQPLSLKHAEKNLQCTNEAEQTSDFDHCKAQDSQCQQTIASHIQMIAWKSDLLSNVNVNEEIKTIIGIGSIADGTKIGNPDEFDFMIELPCLNEALEVLEPPIYDSFQSDEKKLLGIKKRELFDDFMDIDQSEKKDQDFLKRVWNAIQMETDNILETNALPGWKWLDTVPIFMTGLAQTHTLLFSGVRWSFMLTCVYA</sequence>
<dbReference type="Gene3D" id="3.30.460.90">
    <property type="match status" value="1"/>
</dbReference>
<proteinExistence type="predicted"/>
<dbReference type="AlphaFoldDB" id="A0A8B6GE65"/>
<reference evidence="1" key="1">
    <citation type="submission" date="2018-11" db="EMBL/GenBank/DDBJ databases">
        <authorList>
            <person name="Alioto T."/>
            <person name="Alioto T."/>
        </authorList>
    </citation>
    <scope>NUCLEOTIDE SEQUENCE</scope>
</reference>
<comment type="caution">
    <text evidence="1">The sequence shown here is derived from an EMBL/GenBank/DDBJ whole genome shotgun (WGS) entry which is preliminary data.</text>
</comment>
<evidence type="ECO:0000313" key="2">
    <source>
        <dbReference type="Proteomes" id="UP000596742"/>
    </source>
</evidence>
<gene>
    <name evidence="1" type="ORF">MGAL_10B022193</name>
</gene>
<evidence type="ECO:0000313" key="1">
    <source>
        <dbReference type="EMBL" id="VDI62747.1"/>
    </source>
</evidence>
<dbReference type="Proteomes" id="UP000596742">
    <property type="component" value="Unassembled WGS sequence"/>
</dbReference>
<name>A0A8B6GE65_MYTGA</name>
<accession>A0A8B6GE65</accession>